<comment type="cofactor">
    <cofactor evidence="2">
        <name>Ca(2+)</name>
        <dbReference type="ChEBI" id="CHEBI:29108"/>
    </cofactor>
</comment>
<dbReference type="PROSITE" id="PS51257">
    <property type="entry name" value="PROKAR_LIPOPROTEIN"/>
    <property type="match status" value="1"/>
</dbReference>
<feature type="binding site" evidence="14">
    <location>
        <begin position="215"/>
        <end position="217"/>
    </location>
    <ligand>
        <name>beta-D-galactose</name>
        <dbReference type="ChEBI" id="CHEBI:27667"/>
    </ligand>
</feature>
<keyword evidence="16" id="KW-1185">Reference proteome</keyword>
<evidence type="ECO:0000256" key="3">
    <source>
        <dbReference type="ARBA" id="ARBA00005028"/>
    </source>
</evidence>
<accession>A0A928UVP4</accession>
<dbReference type="GO" id="GO:0004034">
    <property type="term" value="F:aldose 1-epimerase activity"/>
    <property type="evidence" value="ECO:0007669"/>
    <property type="project" value="UniProtKB-EC"/>
</dbReference>
<feature type="binding site" evidence="14">
    <location>
        <begin position="118"/>
        <end position="119"/>
    </location>
    <ligand>
        <name>beta-D-galactose</name>
        <dbReference type="ChEBI" id="CHEBI:27667"/>
    </ligand>
</feature>
<dbReference type="EC" id="5.1.3.3" evidence="6 11"/>
<evidence type="ECO:0000256" key="2">
    <source>
        <dbReference type="ARBA" id="ARBA00001913"/>
    </source>
</evidence>
<reference evidence="15" key="1">
    <citation type="submission" date="2018-02" db="EMBL/GenBank/DDBJ databases">
        <authorList>
            <person name="Vasarhelyi B.M."/>
            <person name="Deshmukh S."/>
            <person name="Balint B."/>
            <person name="Kukolya J."/>
        </authorList>
    </citation>
    <scope>NUCLEOTIDE SEQUENCE</scope>
    <source>
        <strain evidence="15">KB22</strain>
    </source>
</reference>
<dbReference type="InterPro" id="IPR014718">
    <property type="entry name" value="GH-type_carb-bd"/>
</dbReference>
<feature type="active site" description="Proton acceptor" evidence="12">
    <location>
        <position position="353"/>
    </location>
</feature>
<dbReference type="AlphaFoldDB" id="A0A928UVP4"/>
<dbReference type="PANTHER" id="PTHR10091">
    <property type="entry name" value="ALDOSE-1-EPIMERASE"/>
    <property type="match status" value="1"/>
</dbReference>
<dbReference type="InterPro" id="IPR047215">
    <property type="entry name" value="Galactose_mutarotase-like"/>
</dbReference>
<evidence type="ECO:0000256" key="12">
    <source>
        <dbReference type="PIRSR" id="PIRSR005096-1"/>
    </source>
</evidence>
<sequence>MKTAINLFSVVLIGMMSSCQNTEKKQQTSTQDSISSVSALDSASFSETIDGKAANLYTIKNSSGAEVHLTNFGARIVGLLVPDKDGKLTDVVLGFNKASSYNNPEEPYFGTIVGPFGNRIAKGKFTLDGKTYTLPTNNGVNTLHGGFKGVHFANWEAKEVTPQKVTFAYTLPDGNEGYPGNISMEVTYSFNDKNELTIDYKATSDKNTHLNLTNHAYFNLNGEGSGTILNHELKLFANEYTPVDSTLIPTGELAPVKGTPFDFTKAKTIGLNIDDQDQQLTYGKGYDHNFVLDKTVVEGLNHAVTISGDKSGIVMDIYTAEPGIQFYSGNFMGDKVTLKNGVKDSFRTGFCLEPQHFPDTPNQTKFPSTLVKAGDTYSTKSVYKFSVK</sequence>
<dbReference type="SUPFAM" id="SSF74650">
    <property type="entry name" value="Galactose mutarotase-like"/>
    <property type="match status" value="1"/>
</dbReference>
<keyword evidence="10 11" id="KW-0119">Carbohydrate metabolism</keyword>
<comment type="pathway">
    <text evidence="3 11">Carbohydrate metabolism; hexose metabolism.</text>
</comment>
<dbReference type="Gene3D" id="2.70.98.10">
    <property type="match status" value="1"/>
</dbReference>
<dbReference type="GO" id="GO:0006006">
    <property type="term" value="P:glucose metabolic process"/>
    <property type="evidence" value="ECO:0007669"/>
    <property type="project" value="TreeGrafter"/>
</dbReference>
<dbReference type="CDD" id="cd09019">
    <property type="entry name" value="galactose_mutarotase_like"/>
    <property type="match status" value="1"/>
</dbReference>
<keyword evidence="8" id="KW-0106">Calcium</keyword>
<keyword evidence="9 11" id="KW-0413">Isomerase</keyword>
<evidence type="ECO:0000256" key="1">
    <source>
        <dbReference type="ARBA" id="ARBA00001614"/>
    </source>
</evidence>
<dbReference type="GO" id="GO:0030246">
    <property type="term" value="F:carbohydrate binding"/>
    <property type="evidence" value="ECO:0007669"/>
    <property type="project" value="InterPro"/>
</dbReference>
<evidence type="ECO:0000256" key="14">
    <source>
        <dbReference type="PIRSR" id="PIRSR005096-3"/>
    </source>
</evidence>
<dbReference type="Pfam" id="PF01263">
    <property type="entry name" value="Aldose_epim"/>
    <property type="match status" value="1"/>
</dbReference>
<evidence type="ECO:0000256" key="10">
    <source>
        <dbReference type="ARBA" id="ARBA00023277"/>
    </source>
</evidence>
<evidence type="ECO:0000313" key="15">
    <source>
        <dbReference type="EMBL" id="MBE8714085.1"/>
    </source>
</evidence>
<dbReference type="NCBIfam" id="NF008277">
    <property type="entry name" value="PRK11055.1"/>
    <property type="match status" value="1"/>
</dbReference>
<dbReference type="InterPro" id="IPR008183">
    <property type="entry name" value="Aldose_1/G6P_1-epimerase"/>
</dbReference>
<dbReference type="InterPro" id="IPR015443">
    <property type="entry name" value="Aldose_1-epimerase"/>
</dbReference>
<organism evidence="15 16">
    <name type="scientific">Sphingobacterium hungaricum</name>
    <dbReference type="NCBI Taxonomy" id="2082723"/>
    <lineage>
        <taxon>Bacteria</taxon>
        <taxon>Pseudomonadati</taxon>
        <taxon>Bacteroidota</taxon>
        <taxon>Sphingobacteriia</taxon>
        <taxon>Sphingobacteriales</taxon>
        <taxon>Sphingobacteriaceae</taxon>
        <taxon>Sphingobacterium</taxon>
    </lineage>
</organism>
<evidence type="ECO:0000256" key="8">
    <source>
        <dbReference type="ARBA" id="ARBA00022837"/>
    </source>
</evidence>
<comment type="subunit">
    <text evidence="5">Monomer.</text>
</comment>
<evidence type="ECO:0000256" key="5">
    <source>
        <dbReference type="ARBA" id="ARBA00011245"/>
    </source>
</evidence>
<comment type="catalytic activity">
    <reaction evidence="1 11">
        <text>alpha-D-glucose = beta-D-glucose</text>
        <dbReference type="Rhea" id="RHEA:10264"/>
        <dbReference type="ChEBI" id="CHEBI:15903"/>
        <dbReference type="ChEBI" id="CHEBI:17925"/>
        <dbReference type="EC" id="5.1.3.3"/>
    </reaction>
</comment>
<dbReference type="GO" id="GO:0033499">
    <property type="term" value="P:galactose catabolic process via UDP-galactose, Leloir pathway"/>
    <property type="evidence" value="ECO:0007669"/>
    <property type="project" value="TreeGrafter"/>
</dbReference>
<evidence type="ECO:0000256" key="6">
    <source>
        <dbReference type="ARBA" id="ARBA00013185"/>
    </source>
</evidence>
<evidence type="ECO:0000256" key="13">
    <source>
        <dbReference type="PIRSR" id="PIRSR005096-2"/>
    </source>
</evidence>
<dbReference type="Proteomes" id="UP000616201">
    <property type="component" value="Unassembled WGS sequence"/>
</dbReference>
<feature type="binding site" evidence="13">
    <location>
        <position position="287"/>
    </location>
    <ligand>
        <name>beta-D-galactose</name>
        <dbReference type="ChEBI" id="CHEBI:27667"/>
    </ligand>
</feature>
<protein>
    <recommendedName>
        <fullName evidence="7 11">Aldose 1-epimerase</fullName>
        <ecNumber evidence="6 11">5.1.3.3</ecNumber>
    </recommendedName>
</protein>
<evidence type="ECO:0000313" key="16">
    <source>
        <dbReference type="Proteomes" id="UP000616201"/>
    </source>
</evidence>
<proteinExistence type="inferred from homology"/>
<evidence type="ECO:0000256" key="7">
    <source>
        <dbReference type="ARBA" id="ARBA00014165"/>
    </source>
</evidence>
<evidence type="ECO:0000256" key="4">
    <source>
        <dbReference type="ARBA" id="ARBA00006206"/>
    </source>
</evidence>
<comment type="similarity">
    <text evidence="4 11">Belongs to the aldose epimerase family.</text>
</comment>
<dbReference type="PIRSF" id="PIRSF005096">
    <property type="entry name" value="GALM"/>
    <property type="match status" value="1"/>
</dbReference>
<dbReference type="InterPro" id="IPR011013">
    <property type="entry name" value="Gal_mutarotase_sf_dom"/>
</dbReference>
<dbReference type="PROSITE" id="PS00545">
    <property type="entry name" value="ALDOSE_1_EPIMERASE"/>
    <property type="match status" value="1"/>
</dbReference>
<feature type="active site" description="Proton donor" evidence="12">
    <location>
        <position position="215"/>
    </location>
</feature>
<dbReference type="PANTHER" id="PTHR10091:SF0">
    <property type="entry name" value="GALACTOSE MUTAROTASE"/>
    <property type="match status" value="1"/>
</dbReference>
<dbReference type="EMBL" id="PRDK01000005">
    <property type="protein sequence ID" value="MBE8714085.1"/>
    <property type="molecule type" value="Genomic_DNA"/>
</dbReference>
<gene>
    <name evidence="15" type="ORF">C4F49_10370</name>
</gene>
<comment type="caution">
    <text evidence="15">The sequence shown here is derived from an EMBL/GenBank/DDBJ whole genome shotgun (WGS) entry which is preliminary data.</text>
</comment>
<evidence type="ECO:0000256" key="11">
    <source>
        <dbReference type="PIRNR" id="PIRNR005096"/>
    </source>
</evidence>
<name>A0A928UVP4_9SPHI</name>
<dbReference type="InterPro" id="IPR018052">
    <property type="entry name" value="Ald1_epimerase_CS"/>
</dbReference>
<evidence type="ECO:0000256" key="9">
    <source>
        <dbReference type="ARBA" id="ARBA00023235"/>
    </source>
</evidence>